<dbReference type="EMBL" id="CAJNJA010024709">
    <property type="protein sequence ID" value="CAE7531003.1"/>
    <property type="molecule type" value="Genomic_DNA"/>
</dbReference>
<reference evidence="1" key="1">
    <citation type="submission" date="2021-02" db="EMBL/GenBank/DDBJ databases">
        <authorList>
            <person name="Dougan E. K."/>
            <person name="Rhodes N."/>
            <person name="Thang M."/>
            <person name="Chan C."/>
        </authorList>
    </citation>
    <scope>NUCLEOTIDE SEQUENCE</scope>
</reference>
<dbReference type="OrthoDB" id="10338412at2759"/>
<dbReference type="PROSITE" id="PS51257">
    <property type="entry name" value="PROKAR_LIPOPROTEIN"/>
    <property type="match status" value="1"/>
</dbReference>
<name>A0A812TNR7_9DINO</name>
<comment type="caution">
    <text evidence="1">The sequence shown here is derived from an EMBL/GenBank/DDBJ whole genome shotgun (WGS) entry which is preliminary data.</text>
</comment>
<protein>
    <submittedName>
        <fullName evidence="1">Uncharacterized protein</fullName>
    </submittedName>
</protein>
<gene>
    <name evidence="1" type="ORF">SNEC2469_LOCUS15249</name>
</gene>
<sequence>MKVPSTPGRDSGTAQFVWKAVCVHAVACACLCRAPAATSAAVVGGNGHPTSALPDSCARRDRVDFPAARDLMQKSKAAMQLLAVATAIEPQLCEPKTFDIRVDTSLQREREKICVYGIGQQFVEYARLLTVPRVANRFGWSQDQFVNGTLVGRAACCWSPERLQQSFDTIAAEFKTANDTLSARSFARLSSEIRLRTAAERDIDFQSPGFDGLTLLNITDDEFREDLVILYPQIGLRVSTNFAKFFQFSLRSAVEPVKDDQALELQTPSALSSWCLLQCGHLSTILAHRDRGCGLRSAQQRPGGGKKACRDPLHREATRSILQPHLECHHSSGHGARGGDGWPCKRLQRLVLVAPQPLAQVGQAIRLLRQERDGATGGQDKNICAKAGCYLRELPCSQRVPTDVHGDFGRSSAPSE</sequence>
<accession>A0A812TNR7</accession>
<dbReference type="AlphaFoldDB" id="A0A812TNR7"/>
<evidence type="ECO:0000313" key="1">
    <source>
        <dbReference type="EMBL" id="CAE7531003.1"/>
    </source>
</evidence>
<feature type="non-terminal residue" evidence="1">
    <location>
        <position position="416"/>
    </location>
</feature>
<evidence type="ECO:0000313" key="2">
    <source>
        <dbReference type="Proteomes" id="UP000601435"/>
    </source>
</evidence>
<proteinExistence type="predicted"/>
<organism evidence="1 2">
    <name type="scientific">Symbiodinium necroappetens</name>
    <dbReference type="NCBI Taxonomy" id="1628268"/>
    <lineage>
        <taxon>Eukaryota</taxon>
        <taxon>Sar</taxon>
        <taxon>Alveolata</taxon>
        <taxon>Dinophyceae</taxon>
        <taxon>Suessiales</taxon>
        <taxon>Symbiodiniaceae</taxon>
        <taxon>Symbiodinium</taxon>
    </lineage>
</organism>
<keyword evidence="2" id="KW-1185">Reference proteome</keyword>
<dbReference type="Proteomes" id="UP000601435">
    <property type="component" value="Unassembled WGS sequence"/>
</dbReference>